<reference evidence="8 9" key="1">
    <citation type="submission" date="2019-08" db="EMBL/GenBank/DDBJ databases">
        <title>Genome of Luteibaculum oceani JCM 18817.</title>
        <authorList>
            <person name="Bowman J.P."/>
        </authorList>
    </citation>
    <scope>NUCLEOTIDE SEQUENCE [LARGE SCALE GENOMIC DNA]</scope>
    <source>
        <strain evidence="8 9">JCM 18817</strain>
    </source>
</reference>
<evidence type="ECO:0000256" key="1">
    <source>
        <dbReference type="ARBA" id="ARBA00022670"/>
    </source>
</evidence>
<proteinExistence type="inferred from homology"/>
<dbReference type="GO" id="GO:0006508">
    <property type="term" value="P:proteolysis"/>
    <property type="evidence" value="ECO:0007669"/>
    <property type="project" value="UniProtKB-KW"/>
</dbReference>
<evidence type="ECO:0000256" key="3">
    <source>
        <dbReference type="ARBA" id="ARBA00022801"/>
    </source>
</evidence>
<keyword evidence="5 6" id="KW-0482">Metalloprotease</keyword>
<dbReference type="OrthoDB" id="9762795at2"/>
<dbReference type="PANTHER" id="PTHR11804">
    <property type="entry name" value="PROTEASE M3 THIMET OLIGOPEPTIDASE-RELATED"/>
    <property type="match status" value="1"/>
</dbReference>
<keyword evidence="1 6" id="KW-0645">Protease</keyword>
<dbReference type="PANTHER" id="PTHR11804:SF48">
    <property type="entry name" value="PUTATIVE-RELATED"/>
    <property type="match status" value="1"/>
</dbReference>
<evidence type="ECO:0000313" key="9">
    <source>
        <dbReference type="Proteomes" id="UP000321168"/>
    </source>
</evidence>
<gene>
    <name evidence="8" type="ORF">FRX97_04245</name>
</gene>
<evidence type="ECO:0000256" key="5">
    <source>
        <dbReference type="ARBA" id="ARBA00023049"/>
    </source>
</evidence>
<evidence type="ECO:0000256" key="6">
    <source>
        <dbReference type="RuleBase" id="RU003435"/>
    </source>
</evidence>
<dbReference type="CDD" id="cd09606">
    <property type="entry name" value="M3B_PepF"/>
    <property type="match status" value="1"/>
</dbReference>
<dbReference type="NCBIfam" id="TIGR02289">
    <property type="entry name" value="M3_not_pepF"/>
    <property type="match status" value="1"/>
</dbReference>
<dbReference type="Proteomes" id="UP000321168">
    <property type="component" value="Unassembled WGS sequence"/>
</dbReference>
<name>A0A5C6V8M1_9FLAO</name>
<dbReference type="GO" id="GO:0046872">
    <property type="term" value="F:metal ion binding"/>
    <property type="evidence" value="ECO:0007669"/>
    <property type="project" value="UniProtKB-UniRule"/>
</dbReference>
<dbReference type="InterPro" id="IPR045090">
    <property type="entry name" value="Pept_M3A_M3B"/>
</dbReference>
<evidence type="ECO:0000259" key="7">
    <source>
        <dbReference type="Pfam" id="PF01432"/>
    </source>
</evidence>
<sequence length="569" mass="66271">MEVVERKTRRFLPLDLKIEKWEDIAPFLEQLEERVIENAADLENFIFDLSEVEAVLEEAGAWRYIRMTCDTANKEYVDNYTYFINEIQPKIAPIGDRLNKKIQAAPGKERLPESLLYKNYFRNIAKDIEIYREENIALFTEISNLSKEFGAISGAMTVEWDGKELTMQQAGKLLKKTDRKIREEAYFKIQERRFEDREKLDGLFDKLVSKRQKVAENAGFENFRDYKFKSMGRFDYGVEDCKSFHESVKKHIVPLVGKMLEERREKLGVSSLKPWDLAVDPIGKEPLTPFTDGKELLEKSVNVFAKIDPYFSDCLKIMDKMGHLDLESRKGKAPGGYNYPLYEIGVPFIFMNAAGTHSDVITMMHEGGHAVHSFLTKDFKVTGFKSFPSEVAELASMSTELISMVAGWEDFYPNSDDLQRAIADQLERVLDVLPWVATIDKFQHWIYENPQHSEKDRNKAWIEIFKEFHPDVVDYSGCEKYLEKMWQKQMHLFEVPFYYIEYGFAQLGAIAVWMNYEKNPSETLEKFKKALSLGYTKTIPEIYKTAGIRFDFSPNYIKELASFVESKMQ</sequence>
<comment type="similarity">
    <text evidence="6">Belongs to the peptidase M3 family.</text>
</comment>
<keyword evidence="2 6" id="KW-0479">Metal-binding</keyword>
<evidence type="ECO:0000256" key="4">
    <source>
        <dbReference type="ARBA" id="ARBA00022833"/>
    </source>
</evidence>
<dbReference type="InterPro" id="IPR011976">
    <property type="entry name" value="Pept_M3B_oligopep-rel"/>
</dbReference>
<organism evidence="8 9">
    <name type="scientific">Luteibaculum oceani</name>
    <dbReference type="NCBI Taxonomy" id="1294296"/>
    <lineage>
        <taxon>Bacteria</taxon>
        <taxon>Pseudomonadati</taxon>
        <taxon>Bacteroidota</taxon>
        <taxon>Flavobacteriia</taxon>
        <taxon>Flavobacteriales</taxon>
        <taxon>Luteibaculaceae</taxon>
        <taxon>Luteibaculum</taxon>
    </lineage>
</organism>
<dbReference type="EMBL" id="VORB01000003">
    <property type="protein sequence ID" value="TXC81733.1"/>
    <property type="molecule type" value="Genomic_DNA"/>
</dbReference>
<dbReference type="Pfam" id="PF01432">
    <property type="entry name" value="Peptidase_M3"/>
    <property type="match status" value="1"/>
</dbReference>
<accession>A0A5C6V8M1</accession>
<dbReference type="RefSeq" id="WP_147013727.1">
    <property type="nucleotide sequence ID" value="NZ_VORB01000003.1"/>
</dbReference>
<dbReference type="GO" id="GO:0004222">
    <property type="term" value="F:metalloendopeptidase activity"/>
    <property type="evidence" value="ECO:0007669"/>
    <property type="project" value="InterPro"/>
</dbReference>
<evidence type="ECO:0000256" key="2">
    <source>
        <dbReference type="ARBA" id="ARBA00022723"/>
    </source>
</evidence>
<dbReference type="Gene3D" id="1.10.1370.30">
    <property type="match status" value="1"/>
</dbReference>
<dbReference type="SUPFAM" id="SSF55486">
    <property type="entry name" value="Metalloproteases ('zincins'), catalytic domain"/>
    <property type="match status" value="1"/>
</dbReference>
<keyword evidence="9" id="KW-1185">Reference proteome</keyword>
<feature type="domain" description="Peptidase M3A/M3B catalytic" evidence="7">
    <location>
        <begin position="173"/>
        <end position="560"/>
    </location>
</feature>
<comment type="caution">
    <text evidence="8">The sequence shown here is derived from an EMBL/GenBank/DDBJ whole genome shotgun (WGS) entry which is preliminary data.</text>
</comment>
<keyword evidence="3 6" id="KW-0378">Hydrolase</keyword>
<dbReference type="InterPro" id="IPR001567">
    <property type="entry name" value="Pept_M3A_M3B_dom"/>
</dbReference>
<dbReference type="AlphaFoldDB" id="A0A5C6V8M1"/>
<protein>
    <submittedName>
        <fullName evidence="8">M3 family oligoendopeptidase</fullName>
    </submittedName>
</protein>
<comment type="cofactor">
    <cofactor evidence="6">
        <name>Zn(2+)</name>
        <dbReference type="ChEBI" id="CHEBI:29105"/>
    </cofactor>
    <text evidence="6">Binds 1 zinc ion.</text>
</comment>
<keyword evidence="4 6" id="KW-0862">Zinc</keyword>
<dbReference type="GO" id="GO:0006518">
    <property type="term" value="P:peptide metabolic process"/>
    <property type="evidence" value="ECO:0007669"/>
    <property type="project" value="TreeGrafter"/>
</dbReference>
<evidence type="ECO:0000313" key="8">
    <source>
        <dbReference type="EMBL" id="TXC81733.1"/>
    </source>
</evidence>